<dbReference type="PANTHER" id="PTHR30514:SF1">
    <property type="entry name" value="HTH-TYPE TRANSCRIPTIONAL REGULATOR HEXR-RELATED"/>
    <property type="match status" value="1"/>
</dbReference>
<dbReference type="InterPro" id="IPR000281">
    <property type="entry name" value="HTH_RpiR"/>
</dbReference>
<feature type="domain" description="HTH rpiR-type" evidence="4">
    <location>
        <begin position="10"/>
        <end position="86"/>
    </location>
</feature>
<evidence type="ECO:0000259" key="4">
    <source>
        <dbReference type="PROSITE" id="PS51071"/>
    </source>
</evidence>
<feature type="domain" description="SIS" evidence="5">
    <location>
        <begin position="136"/>
        <end position="276"/>
    </location>
</feature>
<dbReference type="SUPFAM" id="SSF46689">
    <property type="entry name" value="Homeodomain-like"/>
    <property type="match status" value="1"/>
</dbReference>
<dbReference type="Gene3D" id="3.40.50.10490">
    <property type="entry name" value="Glucose-6-phosphate isomerase like protein, domain 1"/>
    <property type="match status" value="1"/>
</dbReference>
<dbReference type="GO" id="GO:0097367">
    <property type="term" value="F:carbohydrate derivative binding"/>
    <property type="evidence" value="ECO:0007669"/>
    <property type="project" value="InterPro"/>
</dbReference>
<dbReference type="PANTHER" id="PTHR30514">
    <property type="entry name" value="GLUCOKINASE"/>
    <property type="match status" value="1"/>
</dbReference>
<sequence length="295" mass="31533">MEPSDRPDPRTVLVRMRAALPDLRQSEQRVARLFLDDPATAANRSVAELAEQGGVSTASVVRFYKRMGYERYKDLRIDLTREATRERIQHANLPMVSGDIDRDDTVEDIVAKVAMAETLSIADTAEVLDRGALSAAIDLVLAARRVDSFGMGASSFVGLDFQQKLARVGRVALNWTDTHSAWTSAATLDASCVALGVSHSGATPETVEFLAGARAAGAATIALTNHGGSILAAQADVVLLTAARETQFRSGALGSRIAQLMVLDCLFLGVARASYDESMAALRRTYAAVHGAERG</sequence>
<dbReference type="InterPro" id="IPR046348">
    <property type="entry name" value="SIS_dom_sf"/>
</dbReference>
<evidence type="ECO:0000259" key="5">
    <source>
        <dbReference type="PROSITE" id="PS51464"/>
    </source>
</evidence>
<dbReference type="InterPro" id="IPR036388">
    <property type="entry name" value="WH-like_DNA-bd_sf"/>
</dbReference>
<evidence type="ECO:0000313" key="6">
    <source>
        <dbReference type="EMBL" id="MBM9475556.1"/>
    </source>
</evidence>
<name>A0A938YJ52_9ACTN</name>
<dbReference type="InterPro" id="IPR035472">
    <property type="entry name" value="RpiR-like_SIS"/>
</dbReference>
<dbReference type="GO" id="GO:0003677">
    <property type="term" value="F:DNA binding"/>
    <property type="evidence" value="ECO:0007669"/>
    <property type="project" value="UniProtKB-KW"/>
</dbReference>
<dbReference type="Proteomes" id="UP000663801">
    <property type="component" value="Unassembled WGS sequence"/>
</dbReference>
<dbReference type="EMBL" id="JAERWL010000005">
    <property type="protein sequence ID" value="MBM9475556.1"/>
    <property type="molecule type" value="Genomic_DNA"/>
</dbReference>
<dbReference type="GO" id="GO:1901135">
    <property type="term" value="P:carbohydrate derivative metabolic process"/>
    <property type="evidence" value="ECO:0007669"/>
    <property type="project" value="InterPro"/>
</dbReference>
<dbReference type="InterPro" id="IPR001347">
    <property type="entry name" value="SIS_dom"/>
</dbReference>
<evidence type="ECO:0000256" key="2">
    <source>
        <dbReference type="ARBA" id="ARBA00023125"/>
    </source>
</evidence>
<dbReference type="RefSeq" id="WP_205255670.1">
    <property type="nucleotide sequence ID" value="NZ_BAAAPV010000002.1"/>
</dbReference>
<dbReference type="InterPro" id="IPR009057">
    <property type="entry name" value="Homeodomain-like_sf"/>
</dbReference>
<dbReference type="AlphaFoldDB" id="A0A938YJ52"/>
<accession>A0A938YJ52</accession>
<comment type="caution">
    <text evidence="6">The sequence shown here is derived from an EMBL/GenBank/DDBJ whole genome shotgun (WGS) entry which is preliminary data.</text>
</comment>
<keyword evidence="7" id="KW-1185">Reference proteome</keyword>
<dbReference type="PROSITE" id="PS51071">
    <property type="entry name" value="HTH_RPIR"/>
    <property type="match status" value="1"/>
</dbReference>
<dbReference type="Gene3D" id="1.10.10.10">
    <property type="entry name" value="Winged helix-like DNA-binding domain superfamily/Winged helix DNA-binding domain"/>
    <property type="match status" value="1"/>
</dbReference>
<keyword evidence="2" id="KW-0238">DNA-binding</keyword>
<dbReference type="Pfam" id="PF01418">
    <property type="entry name" value="HTH_6"/>
    <property type="match status" value="1"/>
</dbReference>
<dbReference type="Pfam" id="PF01380">
    <property type="entry name" value="SIS"/>
    <property type="match status" value="1"/>
</dbReference>
<protein>
    <submittedName>
        <fullName evidence="6">MurR/RpiR family transcriptional regulator</fullName>
    </submittedName>
</protein>
<dbReference type="InterPro" id="IPR047640">
    <property type="entry name" value="RpiR-like"/>
</dbReference>
<gene>
    <name evidence="6" type="ORF">JL107_03765</name>
</gene>
<reference evidence="6" key="1">
    <citation type="submission" date="2021-01" db="EMBL/GenBank/DDBJ databases">
        <title>KCTC 19127 draft genome.</title>
        <authorList>
            <person name="An D."/>
        </authorList>
    </citation>
    <scope>NUCLEOTIDE SEQUENCE</scope>
    <source>
        <strain evidence="6">KCTC 19127</strain>
    </source>
</reference>
<evidence type="ECO:0000256" key="3">
    <source>
        <dbReference type="ARBA" id="ARBA00023163"/>
    </source>
</evidence>
<evidence type="ECO:0000256" key="1">
    <source>
        <dbReference type="ARBA" id="ARBA00023015"/>
    </source>
</evidence>
<organism evidence="6 7">
    <name type="scientific">Nakamurella flavida</name>
    <dbReference type="NCBI Taxonomy" id="363630"/>
    <lineage>
        <taxon>Bacteria</taxon>
        <taxon>Bacillati</taxon>
        <taxon>Actinomycetota</taxon>
        <taxon>Actinomycetes</taxon>
        <taxon>Nakamurellales</taxon>
        <taxon>Nakamurellaceae</taxon>
        <taxon>Nakamurella</taxon>
    </lineage>
</organism>
<keyword evidence="1" id="KW-0805">Transcription regulation</keyword>
<dbReference type="SUPFAM" id="SSF53697">
    <property type="entry name" value="SIS domain"/>
    <property type="match status" value="1"/>
</dbReference>
<dbReference type="CDD" id="cd05013">
    <property type="entry name" value="SIS_RpiR"/>
    <property type="match status" value="1"/>
</dbReference>
<dbReference type="GO" id="GO:0003700">
    <property type="term" value="F:DNA-binding transcription factor activity"/>
    <property type="evidence" value="ECO:0007669"/>
    <property type="project" value="InterPro"/>
</dbReference>
<keyword evidence="3" id="KW-0804">Transcription</keyword>
<evidence type="ECO:0000313" key="7">
    <source>
        <dbReference type="Proteomes" id="UP000663801"/>
    </source>
</evidence>
<proteinExistence type="predicted"/>
<dbReference type="PROSITE" id="PS51464">
    <property type="entry name" value="SIS"/>
    <property type="match status" value="1"/>
</dbReference>